<evidence type="ECO:0000259" key="5">
    <source>
        <dbReference type="Pfam" id="PF00588"/>
    </source>
</evidence>
<dbReference type="Gene3D" id="3.40.1280.10">
    <property type="match status" value="1"/>
</dbReference>
<keyword evidence="2" id="KW-0489">Methyltransferase</keyword>
<feature type="domain" description="tRNA/rRNA methyltransferase SpoU type" evidence="5">
    <location>
        <begin position="30"/>
        <end position="163"/>
    </location>
</feature>
<dbReference type="InterPro" id="IPR029026">
    <property type="entry name" value="tRNA_m1G_MTases_N"/>
</dbReference>
<evidence type="ECO:0000256" key="2">
    <source>
        <dbReference type="ARBA" id="ARBA00022603"/>
    </source>
</evidence>
<dbReference type="InterPro" id="IPR029028">
    <property type="entry name" value="Alpha/beta_knot_MTases"/>
</dbReference>
<dbReference type="GO" id="GO:0002128">
    <property type="term" value="P:tRNA nucleoside ribose methylation"/>
    <property type="evidence" value="ECO:0007669"/>
    <property type="project" value="TreeGrafter"/>
</dbReference>
<evidence type="ECO:0000256" key="1">
    <source>
        <dbReference type="ARBA" id="ARBA00007228"/>
    </source>
</evidence>
<evidence type="ECO:0000256" key="4">
    <source>
        <dbReference type="ARBA" id="ARBA00022691"/>
    </source>
</evidence>
<evidence type="ECO:0000313" key="6">
    <source>
        <dbReference type="EMBL" id="SVB10574.1"/>
    </source>
</evidence>
<protein>
    <recommendedName>
        <fullName evidence="5">tRNA/rRNA methyltransferase SpoU type domain-containing protein</fullName>
    </recommendedName>
</protein>
<name>A0A382BAB1_9ZZZZ</name>
<dbReference type="GO" id="GO:0005829">
    <property type="term" value="C:cytosol"/>
    <property type="evidence" value="ECO:0007669"/>
    <property type="project" value="TreeGrafter"/>
</dbReference>
<gene>
    <name evidence="6" type="ORF">METZ01_LOCUS163428</name>
</gene>
<keyword evidence="4" id="KW-0949">S-adenosyl-L-methionine</keyword>
<dbReference type="GO" id="GO:0008173">
    <property type="term" value="F:RNA methyltransferase activity"/>
    <property type="evidence" value="ECO:0007669"/>
    <property type="project" value="InterPro"/>
</dbReference>
<keyword evidence="3" id="KW-0808">Transferase</keyword>
<dbReference type="SUPFAM" id="SSF75217">
    <property type="entry name" value="alpha/beta knot"/>
    <property type="match status" value="1"/>
</dbReference>
<comment type="similarity">
    <text evidence="1">Belongs to the class IV-like SAM-binding methyltransferase superfamily. RNA methyltransferase TrmH family.</text>
</comment>
<dbReference type="InterPro" id="IPR004384">
    <property type="entry name" value="RNA_MeTrfase_TrmJ/LasT"/>
</dbReference>
<sequence>MKSKYTPRSKRNTSRYIDRKSTLAQRGFACIALDRPTDGVNVGHALRAALGFSARMVILSEKDSSINVRKLSTDPGRAYRHVPIIEVGNIFNAMPHDCTPVAVEITDNAMDLTTFVHPERACYIFGPENGSVSPEILKNCPYTVRIPTTMSLNLGMTVNIVMYDRLAKMTRSRYT</sequence>
<dbReference type="Pfam" id="PF00588">
    <property type="entry name" value="SpoU_methylase"/>
    <property type="match status" value="1"/>
</dbReference>
<dbReference type="PANTHER" id="PTHR42786">
    <property type="entry name" value="TRNA/RRNA METHYLTRANSFERASE"/>
    <property type="match status" value="1"/>
</dbReference>
<dbReference type="AlphaFoldDB" id="A0A382BAB1"/>
<dbReference type="EMBL" id="UINC01028847">
    <property type="protein sequence ID" value="SVB10574.1"/>
    <property type="molecule type" value="Genomic_DNA"/>
</dbReference>
<dbReference type="GO" id="GO:0003723">
    <property type="term" value="F:RNA binding"/>
    <property type="evidence" value="ECO:0007669"/>
    <property type="project" value="InterPro"/>
</dbReference>
<dbReference type="InterPro" id="IPR001537">
    <property type="entry name" value="SpoU_MeTrfase"/>
</dbReference>
<reference evidence="6" key="1">
    <citation type="submission" date="2018-05" db="EMBL/GenBank/DDBJ databases">
        <authorList>
            <person name="Lanie J.A."/>
            <person name="Ng W.-L."/>
            <person name="Kazmierczak K.M."/>
            <person name="Andrzejewski T.M."/>
            <person name="Davidsen T.M."/>
            <person name="Wayne K.J."/>
            <person name="Tettelin H."/>
            <person name="Glass J.I."/>
            <person name="Rusch D."/>
            <person name="Podicherti R."/>
            <person name="Tsui H.-C.T."/>
            <person name="Winkler M.E."/>
        </authorList>
    </citation>
    <scope>NUCLEOTIDE SEQUENCE</scope>
</reference>
<proteinExistence type="inferred from homology"/>
<organism evidence="6">
    <name type="scientific">marine metagenome</name>
    <dbReference type="NCBI Taxonomy" id="408172"/>
    <lineage>
        <taxon>unclassified sequences</taxon>
        <taxon>metagenomes</taxon>
        <taxon>ecological metagenomes</taxon>
    </lineage>
</organism>
<accession>A0A382BAB1</accession>
<dbReference type="PANTHER" id="PTHR42786:SF6">
    <property type="entry name" value="TRNA_RRNA METHYLTRANSFERASE SPOU TYPE DOMAIN-CONTAINING PROTEIN"/>
    <property type="match status" value="1"/>
</dbReference>
<evidence type="ECO:0000256" key="3">
    <source>
        <dbReference type="ARBA" id="ARBA00022679"/>
    </source>
</evidence>